<reference evidence="1 2" key="1">
    <citation type="submission" date="2018-08" db="EMBL/GenBank/DDBJ databases">
        <title>Erythrobacter zhengii sp.nov., a bacterium isolated from deep-sea sediment.</title>
        <authorList>
            <person name="Fang C."/>
            <person name="Wu Y.-H."/>
            <person name="Sun C."/>
            <person name="Wang H."/>
            <person name="Cheng H."/>
            <person name="Meng F.-X."/>
            <person name="Wang C.-S."/>
            <person name="Xu X.-W."/>
        </authorList>
    </citation>
    <scope>NUCLEOTIDE SEQUENCE [LARGE SCALE GENOMIC DNA]</scope>
    <source>
        <strain evidence="1 2">CCTCC AB 2015396</strain>
    </source>
</reference>
<sequence length="220" mass="23330">MTAAMSHDLIETLPLPQRLALSYAPAAARPATLALLALDTRLAGVALGGGEPMLTQIKLAWWRDRLREPCDKWPKGEPLLAALRDSMGDCAGLVALVDGWEALLAEEPGEEAWHEFAAGRVALWDTLARRLGADGQGVAAPARIWALADLALAIPPGDERASIVSAAMKHPARTRRLPRALRPLAVLDALARRALAGEREGLLDGPGAMLLAMRVGISGV</sequence>
<gene>
    <name evidence="1" type="ORF">D2V17_02175</name>
</gene>
<proteinExistence type="predicted"/>
<evidence type="ECO:0008006" key="3">
    <source>
        <dbReference type="Google" id="ProtNLM"/>
    </source>
</evidence>
<dbReference type="AlphaFoldDB" id="A0A3A1PE54"/>
<organism evidence="1 2">
    <name type="scientific">Aurantiacibacter xanthus</name>
    <dbReference type="NCBI Taxonomy" id="1784712"/>
    <lineage>
        <taxon>Bacteria</taxon>
        <taxon>Pseudomonadati</taxon>
        <taxon>Pseudomonadota</taxon>
        <taxon>Alphaproteobacteria</taxon>
        <taxon>Sphingomonadales</taxon>
        <taxon>Erythrobacteraceae</taxon>
        <taxon>Aurantiacibacter</taxon>
    </lineage>
</organism>
<dbReference type="Proteomes" id="UP000265366">
    <property type="component" value="Unassembled WGS sequence"/>
</dbReference>
<evidence type="ECO:0000313" key="2">
    <source>
        <dbReference type="Proteomes" id="UP000265366"/>
    </source>
</evidence>
<name>A0A3A1PE54_9SPHN</name>
<dbReference type="OrthoDB" id="9814909at2"/>
<keyword evidence="2" id="KW-1185">Reference proteome</keyword>
<protein>
    <recommendedName>
        <fullName evidence="3">Phytoene synthase</fullName>
    </recommendedName>
</protein>
<dbReference type="EMBL" id="QXFM01000015">
    <property type="protein sequence ID" value="RIV91861.1"/>
    <property type="molecule type" value="Genomic_DNA"/>
</dbReference>
<comment type="caution">
    <text evidence="1">The sequence shown here is derived from an EMBL/GenBank/DDBJ whole genome shotgun (WGS) entry which is preliminary data.</text>
</comment>
<accession>A0A3A1PE54</accession>
<evidence type="ECO:0000313" key="1">
    <source>
        <dbReference type="EMBL" id="RIV91861.1"/>
    </source>
</evidence>